<dbReference type="EMBL" id="BMAW01092111">
    <property type="protein sequence ID" value="GFS53192.1"/>
    <property type="molecule type" value="Genomic_DNA"/>
</dbReference>
<dbReference type="Proteomes" id="UP000887013">
    <property type="component" value="Unassembled WGS sequence"/>
</dbReference>
<dbReference type="AlphaFoldDB" id="A0A8X6KJB7"/>
<gene>
    <name evidence="1" type="ORF">NPIL_183781</name>
</gene>
<proteinExistence type="predicted"/>
<evidence type="ECO:0000313" key="2">
    <source>
        <dbReference type="Proteomes" id="UP000887013"/>
    </source>
</evidence>
<sequence>MNESKTRLIFFWYANGPSAAKGFLTKSNAYISKDASQKRSKFQRGKGILNNAHPLKLDGLPLRAKYLMTEVAHFYRKDSFRNLRIFSGDKNNNYLISCETPRYV</sequence>
<comment type="caution">
    <text evidence="1">The sequence shown here is derived from an EMBL/GenBank/DDBJ whole genome shotgun (WGS) entry which is preliminary data.</text>
</comment>
<organism evidence="1 2">
    <name type="scientific">Nephila pilipes</name>
    <name type="common">Giant wood spider</name>
    <name type="synonym">Nephila maculata</name>
    <dbReference type="NCBI Taxonomy" id="299642"/>
    <lineage>
        <taxon>Eukaryota</taxon>
        <taxon>Metazoa</taxon>
        <taxon>Ecdysozoa</taxon>
        <taxon>Arthropoda</taxon>
        <taxon>Chelicerata</taxon>
        <taxon>Arachnida</taxon>
        <taxon>Araneae</taxon>
        <taxon>Araneomorphae</taxon>
        <taxon>Entelegynae</taxon>
        <taxon>Araneoidea</taxon>
        <taxon>Nephilidae</taxon>
        <taxon>Nephila</taxon>
    </lineage>
</organism>
<name>A0A8X6KJB7_NEPPI</name>
<reference evidence="1" key="1">
    <citation type="submission" date="2020-08" db="EMBL/GenBank/DDBJ databases">
        <title>Multicomponent nature underlies the extraordinary mechanical properties of spider dragline silk.</title>
        <authorList>
            <person name="Kono N."/>
            <person name="Nakamura H."/>
            <person name="Mori M."/>
            <person name="Yoshida Y."/>
            <person name="Ohtoshi R."/>
            <person name="Malay A.D."/>
            <person name="Moran D.A.P."/>
            <person name="Tomita M."/>
            <person name="Numata K."/>
            <person name="Arakawa K."/>
        </authorList>
    </citation>
    <scope>NUCLEOTIDE SEQUENCE</scope>
</reference>
<keyword evidence="2" id="KW-1185">Reference proteome</keyword>
<accession>A0A8X6KJB7</accession>
<evidence type="ECO:0000313" key="1">
    <source>
        <dbReference type="EMBL" id="GFS53192.1"/>
    </source>
</evidence>
<protein>
    <submittedName>
        <fullName evidence="1">Uncharacterized protein</fullName>
    </submittedName>
</protein>